<evidence type="ECO:0000313" key="6">
    <source>
        <dbReference type="EMBL" id="GAA4840487.1"/>
    </source>
</evidence>
<dbReference type="InterPro" id="IPR045851">
    <property type="entry name" value="AMP-bd_C_sf"/>
</dbReference>
<proteinExistence type="predicted"/>
<protein>
    <submittedName>
        <fullName evidence="6">Long-chain fatty acid--CoA ligase</fullName>
    </submittedName>
</protein>
<dbReference type="Proteomes" id="UP001500298">
    <property type="component" value="Unassembled WGS sequence"/>
</dbReference>
<dbReference type="Gene3D" id="3.40.50.12780">
    <property type="entry name" value="N-terminal domain of ligase-like"/>
    <property type="match status" value="1"/>
</dbReference>
<reference evidence="7" key="1">
    <citation type="journal article" date="2019" name="Int. J. Syst. Evol. Microbiol.">
        <title>The Global Catalogue of Microorganisms (GCM) 10K type strain sequencing project: providing services to taxonomists for standard genome sequencing and annotation.</title>
        <authorList>
            <consortium name="The Broad Institute Genomics Platform"/>
            <consortium name="The Broad Institute Genome Sequencing Center for Infectious Disease"/>
            <person name="Wu L."/>
            <person name="Ma J."/>
        </authorList>
    </citation>
    <scope>NUCLEOTIDE SEQUENCE [LARGE SCALE GENOMIC DNA]</scope>
    <source>
        <strain evidence="7">JCM 18326</strain>
    </source>
</reference>
<keyword evidence="7" id="KW-1185">Reference proteome</keyword>
<keyword evidence="2" id="KW-0276">Fatty acid metabolism</keyword>
<evidence type="ECO:0000313" key="7">
    <source>
        <dbReference type="Proteomes" id="UP001500298"/>
    </source>
</evidence>
<keyword evidence="3" id="KW-0443">Lipid metabolism</keyword>
<comment type="catalytic activity">
    <reaction evidence="4">
        <text>a long-chain fatty acid + ATP + CoA = a long-chain fatty acyl-CoA + AMP + diphosphate</text>
        <dbReference type="Rhea" id="RHEA:15421"/>
        <dbReference type="ChEBI" id="CHEBI:30616"/>
        <dbReference type="ChEBI" id="CHEBI:33019"/>
        <dbReference type="ChEBI" id="CHEBI:57287"/>
        <dbReference type="ChEBI" id="CHEBI:57560"/>
        <dbReference type="ChEBI" id="CHEBI:83139"/>
        <dbReference type="ChEBI" id="CHEBI:456215"/>
        <dbReference type="EC" id="6.2.1.3"/>
    </reaction>
    <physiologicalReaction direction="left-to-right" evidence="4">
        <dbReference type="Rhea" id="RHEA:15422"/>
    </physiologicalReaction>
</comment>
<dbReference type="RefSeq" id="WP_345372628.1">
    <property type="nucleotide sequence ID" value="NZ_BAABJX010000042.1"/>
</dbReference>
<comment type="caution">
    <text evidence="6">The sequence shown here is derived from an EMBL/GenBank/DDBJ whole genome shotgun (WGS) entry which is preliminary data.</text>
</comment>
<evidence type="ECO:0000259" key="5">
    <source>
        <dbReference type="Pfam" id="PF00501"/>
    </source>
</evidence>
<evidence type="ECO:0000256" key="4">
    <source>
        <dbReference type="ARBA" id="ARBA00024484"/>
    </source>
</evidence>
<dbReference type="Pfam" id="PF23562">
    <property type="entry name" value="AMP-binding_C_3"/>
    <property type="match status" value="1"/>
</dbReference>
<dbReference type="InterPro" id="IPR000873">
    <property type="entry name" value="AMP-dep_synth/lig_dom"/>
</dbReference>
<feature type="domain" description="AMP-dependent synthetase/ligase" evidence="5">
    <location>
        <begin position="16"/>
        <end position="432"/>
    </location>
</feature>
<name>A0ABP9DDA6_9BACT</name>
<organism evidence="6 7">
    <name type="scientific">Algivirga pacifica</name>
    <dbReference type="NCBI Taxonomy" id="1162670"/>
    <lineage>
        <taxon>Bacteria</taxon>
        <taxon>Pseudomonadati</taxon>
        <taxon>Bacteroidota</taxon>
        <taxon>Cytophagia</taxon>
        <taxon>Cytophagales</taxon>
        <taxon>Flammeovirgaceae</taxon>
        <taxon>Algivirga</taxon>
    </lineage>
</organism>
<gene>
    <name evidence="6" type="ORF">GCM10023331_26880</name>
</gene>
<evidence type="ECO:0000256" key="2">
    <source>
        <dbReference type="ARBA" id="ARBA00022832"/>
    </source>
</evidence>
<keyword evidence="1 6" id="KW-0436">Ligase</keyword>
<sequence>MANAFNQSIHLAQSAQQNAEKYGERAALYYQRHGRGEWIPVSWQKFYQQIQGVGKALLKEGIKVQEMVGIFSQNMPEWSMADFGSLSVRAVPVPIYATNTAEQTEYIIHNADIRILFVGEQEQYDKALAILPQVPQIERIIVFDSSVNLMGEEKAVHFSDFIKIGENDPSLDEILQTRTKEAQMDDLVTLIYTSGTTGNPKGVMLDASNFSACMQMHDQRLHVTDQDTSLCFLPLSHIFERAWSYYMFHKGVTNYYNLDPKNIKEALTSIRPNLLCSVPRLYEKVYSTIIGKVEKATPTKKALFNWAVNVGKQVTKRKEKGKKPFGLLQLKYAVADKLVLSKLRQATGLDRNKFLPVAGSRLSTEVKEFMFAIGLNIKYGYGLSETCATVSCFQDKIFKLGTIGTPMPGVAVKLGENNEILVKGPTVMKGYYKNPEATAETFEGEWLKTGDAGDIDASGNLIFTERIKDLIKTSGGKYVAPQTVENTICRDEYVEQVAVVGDEQKYVTALIVPAFEALEEYARNAGIAFKDRLELISHADIQQLFDNRIKKIQDNLARFEQVKKFTLLPEAFTIEKGEITPTLKVRRKIILEHFANEIASMYPAI</sequence>
<dbReference type="EMBL" id="BAABJX010000042">
    <property type="protein sequence ID" value="GAA4840487.1"/>
    <property type="molecule type" value="Genomic_DNA"/>
</dbReference>
<dbReference type="GO" id="GO:0016874">
    <property type="term" value="F:ligase activity"/>
    <property type="evidence" value="ECO:0007669"/>
    <property type="project" value="UniProtKB-KW"/>
</dbReference>
<dbReference type="Gene3D" id="3.30.300.30">
    <property type="match status" value="1"/>
</dbReference>
<accession>A0ABP9DDA6</accession>
<dbReference type="PANTHER" id="PTHR43272">
    <property type="entry name" value="LONG-CHAIN-FATTY-ACID--COA LIGASE"/>
    <property type="match status" value="1"/>
</dbReference>
<dbReference type="InterPro" id="IPR020845">
    <property type="entry name" value="AMP-binding_CS"/>
</dbReference>
<dbReference type="SUPFAM" id="SSF56801">
    <property type="entry name" value="Acetyl-CoA synthetase-like"/>
    <property type="match status" value="1"/>
</dbReference>
<dbReference type="PANTHER" id="PTHR43272:SF32">
    <property type="entry name" value="AMP-DEPENDENT SYNTHETASE_LIGASE DOMAIN-CONTAINING PROTEIN"/>
    <property type="match status" value="1"/>
</dbReference>
<evidence type="ECO:0000256" key="3">
    <source>
        <dbReference type="ARBA" id="ARBA00023098"/>
    </source>
</evidence>
<dbReference type="Pfam" id="PF00501">
    <property type="entry name" value="AMP-binding"/>
    <property type="match status" value="1"/>
</dbReference>
<evidence type="ECO:0000256" key="1">
    <source>
        <dbReference type="ARBA" id="ARBA00022598"/>
    </source>
</evidence>
<dbReference type="CDD" id="cd05907">
    <property type="entry name" value="VL_LC_FACS_like"/>
    <property type="match status" value="1"/>
</dbReference>
<dbReference type="PROSITE" id="PS00455">
    <property type="entry name" value="AMP_BINDING"/>
    <property type="match status" value="1"/>
</dbReference>
<dbReference type="InterPro" id="IPR042099">
    <property type="entry name" value="ANL_N_sf"/>
</dbReference>